<keyword evidence="2" id="KW-1185">Reference proteome</keyword>
<proteinExistence type="predicted"/>
<gene>
    <name evidence="1" type="ORF">FSCOSCO3_A009734</name>
</gene>
<reference evidence="1 2" key="1">
    <citation type="submission" date="2024-01" db="EMBL/GenBank/DDBJ databases">
        <authorList>
            <person name="Alioto T."/>
            <person name="Alioto T."/>
            <person name="Gomez Garrido J."/>
        </authorList>
    </citation>
    <scope>NUCLEOTIDE SEQUENCE [LARGE SCALE GENOMIC DNA]</scope>
</reference>
<comment type="caution">
    <text evidence="1">The sequence shown here is derived from an EMBL/GenBank/DDBJ whole genome shotgun (WGS) entry which is preliminary data.</text>
</comment>
<organism evidence="1 2">
    <name type="scientific">Scomber scombrus</name>
    <name type="common">Atlantic mackerel</name>
    <name type="synonym">Scomber vernalis</name>
    <dbReference type="NCBI Taxonomy" id="13677"/>
    <lineage>
        <taxon>Eukaryota</taxon>
        <taxon>Metazoa</taxon>
        <taxon>Chordata</taxon>
        <taxon>Craniata</taxon>
        <taxon>Vertebrata</taxon>
        <taxon>Euteleostomi</taxon>
        <taxon>Actinopterygii</taxon>
        <taxon>Neopterygii</taxon>
        <taxon>Teleostei</taxon>
        <taxon>Neoteleostei</taxon>
        <taxon>Acanthomorphata</taxon>
        <taxon>Pelagiaria</taxon>
        <taxon>Scombriformes</taxon>
        <taxon>Scombridae</taxon>
        <taxon>Scomber</taxon>
    </lineage>
</organism>
<sequence>MLSALHGQEKTSEETTVNPVCCQLSPTHAPLTDLSKHAPPQRDFISHNPPALVLVKRNLALVKLTAPGNDRNTTAWTAPVWTEIQRKPANHSEKTHPANDSKTSDFFVLVSKFISSQSLRFAASLVVEFMSVLRDSSV</sequence>
<name>A0AAV1N1F9_SCOSC</name>
<dbReference type="EMBL" id="CAWUFR010000009">
    <property type="protein sequence ID" value="CAK6952456.1"/>
    <property type="molecule type" value="Genomic_DNA"/>
</dbReference>
<accession>A0AAV1N1F9</accession>
<evidence type="ECO:0000313" key="2">
    <source>
        <dbReference type="Proteomes" id="UP001314229"/>
    </source>
</evidence>
<dbReference type="Proteomes" id="UP001314229">
    <property type="component" value="Unassembled WGS sequence"/>
</dbReference>
<evidence type="ECO:0000313" key="1">
    <source>
        <dbReference type="EMBL" id="CAK6952456.1"/>
    </source>
</evidence>
<dbReference type="AlphaFoldDB" id="A0AAV1N1F9"/>
<protein>
    <submittedName>
        <fullName evidence="1">Uncharacterized protein</fullName>
    </submittedName>
</protein>